<feature type="region of interest" description="Disordered" evidence="2">
    <location>
        <begin position="194"/>
        <end position="227"/>
    </location>
</feature>
<dbReference type="Proteomes" id="UP001266305">
    <property type="component" value="Unassembled WGS sequence"/>
</dbReference>
<sequence>MSLRNFMNKHQKPVLTGQRFKTRKRGSSREGPRMCCTIADVSQRVNWPLQFVYSLEPEMLTTYNPALLLDPYKQYKLDSCCVVLKYEKEKFEPTVFRDTLVQGLNEAGDDLEAVAKFLDSTGSRLDYRRYADTLFDILVAGNTALPLKPQQYTEQRIFASQAPGITSIELNNNLGQCPGLSHRSKQTHKPIAGWESLQTKLSPPPPAQRERKLKAGDRLCSRAGLYPPRQTQRAEALTLAGYTASASV</sequence>
<name>A0ABQ9UHG9_SAGOE</name>
<organism evidence="4 5">
    <name type="scientific">Saguinus oedipus</name>
    <name type="common">Cotton-top tamarin</name>
    <name type="synonym">Oedipomidas oedipus</name>
    <dbReference type="NCBI Taxonomy" id="9490"/>
    <lineage>
        <taxon>Eukaryota</taxon>
        <taxon>Metazoa</taxon>
        <taxon>Chordata</taxon>
        <taxon>Craniata</taxon>
        <taxon>Vertebrata</taxon>
        <taxon>Euteleostomi</taxon>
        <taxon>Mammalia</taxon>
        <taxon>Eutheria</taxon>
        <taxon>Euarchontoglires</taxon>
        <taxon>Primates</taxon>
        <taxon>Haplorrhini</taxon>
        <taxon>Platyrrhini</taxon>
        <taxon>Cebidae</taxon>
        <taxon>Callitrichinae</taxon>
        <taxon>Saguinus</taxon>
    </lineage>
</organism>
<keyword evidence="1" id="KW-0810">Translation regulation</keyword>
<dbReference type="EMBL" id="JASSZA010000012">
    <property type="protein sequence ID" value="KAK2096249.1"/>
    <property type="molecule type" value="Genomic_DNA"/>
</dbReference>
<proteinExistence type="predicted"/>
<evidence type="ECO:0000256" key="1">
    <source>
        <dbReference type="ARBA" id="ARBA00022845"/>
    </source>
</evidence>
<dbReference type="PANTHER" id="PTHR14208:SF7">
    <property type="entry name" value="EIF5-MIMIC PROTEIN 1"/>
    <property type="match status" value="1"/>
</dbReference>
<accession>A0ABQ9UHG9</accession>
<evidence type="ECO:0000259" key="3">
    <source>
        <dbReference type="Pfam" id="PF25504"/>
    </source>
</evidence>
<dbReference type="PANTHER" id="PTHR14208">
    <property type="entry name" value="BASIC LEUCINE ZIPPER AND W2 DOMAIN-CONTAINING PROTEIN"/>
    <property type="match status" value="1"/>
</dbReference>
<dbReference type="InterPro" id="IPR051245">
    <property type="entry name" value="eIF5-mimic_regulator"/>
</dbReference>
<protein>
    <recommendedName>
        <fullName evidence="3">5MP1/2-like HEAT domain-containing protein</fullName>
    </recommendedName>
</protein>
<keyword evidence="5" id="KW-1185">Reference proteome</keyword>
<evidence type="ECO:0000313" key="4">
    <source>
        <dbReference type="EMBL" id="KAK2096249.1"/>
    </source>
</evidence>
<comment type="caution">
    <text evidence="4">The sequence shown here is derived from an EMBL/GenBank/DDBJ whole genome shotgun (WGS) entry which is preliminary data.</text>
</comment>
<dbReference type="Pfam" id="PF25504">
    <property type="entry name" value="HEAT_5MP1_2"/>
    <property type="match status" value="1"/>
</dbReference>
<feature type="compositionally biased region" description="Basic and acidic residues" evidence="2">
    <location>
        <begin position="208"/>
        <end position="220"/>
    </location>
</feature>
<evidence type="ECO:0000313" key="5">
    <source>
        <dbReference type="Proteomes" id="UP001266305"/>
    </source>
</evidence>
<evidence type="ECO:0000256" key="2">
    <source>
        <dbReference type="SAM" id="MobiDB-lite"/>
    </source>
</evidence>
<dbReference type="InterPro" id="IPR057397">
    <property type="entry name" value="HEAT_5MP1_2"/>
</dbReference>
<reference evidence="4 5" key="1">
    <citation type="submission" date="2023-05" db="EMBL/GenBank/DDBJ databases">
        <title>B98-5 Cell Line De Novo Hybrid Assembly: An Optical Mapping Approach.</title>
        <authorList>
            <person name="Kananen K."/>
            <person name="Auerbach J.A."/>
            <person name="Kautto E."/>
            <person name="Blachly J.S."/>
        </authorList>
    </citation>
    <scope>NUCLEOTIDE SEQUENCE [LARGE SCALE GENOMIC DNA]</scope>
    <source>
        <strain evidence="4">B95-8</strain>
        <tissue evidence="4">Cell line</tissue>
    </source>
</reference>
<feature type="domain" description="5MP1/2-like HEAT" evidence="3">
    <location>
        <begin position="87"/>
        <end position="143"/>
    </location>
</feature>
<gene>
    <name evidence="4" type="ORF">P7K49_025283</name>
</gene>